<dbReference type="PIRSF" id="PIRSF006276">
    <property type="entry name" value="UspA"/>
    <property type="match status" value="1"/>
</dbReference>
<evidence type="ECO:0000256" key="2">
    <source>
        <dbReference type="PIRNR" id="PIRNR006276"/>
    </source>
</evidence>
<protein>
    <recommendedName>
        <fullName evidence="2">Universal stress protein</fullName>
    </recommendedName>
</protein>
<dbReference type="STRING" id="29430.AHTJS_04340"/>
<dbReference type="RefSeq" id="WP_005089563.1">
    <property type="nucleotide sequence ID" value="NZ_BKQF01000020.1"/>
</dbReference>
<sequence length="146" mass="15589">MSYQNILVPVDDSPISYAAVEHARSLAKLSGAKVTVLSVVAVDPFVGVDFYQVAPAITDHFMQAEAHAKNQLQEIAQSFAENGVDVTTKIHHGIATDGILFVADEIGADLIVMGSRGRTGVKRLLLGSVARTVLTESHIPVLIVKQ</sequence>
<dbReference type="Proteomes" id="UP000451048">
    <property type="component" value="Unassembled WGS sequence"/>
</dbReference>
<evidence type="ECO:0000256" key="1">
    <source>
        <dbReference type="ARBA" id="ARBA00008791"/>
    </source>
</evidence>
<dbReference type="Pfam" id="PF00582">
    <property type="entry name" value="Usp"/>
    <property type="match status" value="1"/>
</dbReference>
<evidence type="ECO:0000313" key="4">
    <source>
        <dbReference type="EMBL" id="NAR74074.1"/>
    </source>
</evidence>
<dbReference type="Gene3D" id="3.40.50.620">
    <property type="entry name" value="HUPs"/>
    <property type="match status" value="1"/>
</dbReference>
<dbReference type="PANTHER" id="PTHR46268:SF15">
    <property type="entry name" value="UNIVERSAL STRESS PROTEIN HP_0031"/>
    <property type="match status" value="1"/>
</dbReference>
<proteinExistence type="inferred from homology"/>
<dbReference type="SUPFAM" id="SSF52402">
    <property type="entry name" value="Adenine nucleotide alpha hydrolases-like"/>
    <property type="match status" value="1"/>
</dbReference>
<dbReference type="CDD" id="cd00293">
    <property type="entry name" value="USP-like"/>
    <property type="match status" value="1"/>
</dbReference>
<name>A0A1L6KKS5_ACIHA</name>
<feature type="domain" description="UspA" evidence="3">
    <location>
        <begin position="3"/>
        <end position="145"/>
    </location>
</feature>
<dbReference type="KEGG" id="ahl:AHTJS_04340"/>
<dbReference type="AlphaFoldDB" id="A0A1L6KKS5"/>
<evidence type="ECO:0000313" key="6">
    <source>
        <dbReference type="Proteomes" id="UP000294395"/>
    </source>
</evidence>
<comment type="subcellular location">
    <subcellularLocation>
        <location evidence="2">Cytoplasm</location>
    </subcellularLocation>
</comment>
<accession>A0A1L6KKS5</accession>
<gene>
    <name evidence="5" type="ORF">AHTJR_04385</name>
    <name evidence="4" type="ORF">GPS52_11290</name>
</gene>
<keyword evidence="2" id="KW-0963">Cytoplasm</keyword>
<reference evidence="4 7" key="2">
    <citation type="submission" date="2019-12" db="EMBL/GenBank/DDBJ databases">
        <title>Acinetobacter haemolyticus comparative genomics.</title>
        <authorList>
            <person name="Castro-Jaimes S."/>
            <person name="Bello-Lopez E."/>
            <person name="Velazquez-Acosta C."/>
            <person name="Volkow-Fernandez P."/>
            <person name="Lozano-Zarain P."/>
            <person name="Castillo Ramirez S."/>
            <person name="Cevallos M.A."/>
        </authorList>
    </citation>
    <scope>NUCLEOTIDE SEQUENCE [LARGE SCALE GENOMIC DNA]</scope>
    <source>
        <strain evidence="4 7">AN10</strain>
    </source>
</reference>
<dbReference type="GO" id="GO:0005737">
    <property type="term" value="C:cytoplasm"/>
    <property type="evidence" value="ECO:0007669"/>
    <property type="project" value="UniProtKB-SubCell"/>
</dbReference>
<evidence type="ECO:0000313" key="7">
    <source>
        <dbReference type="Proteomes" id="UP000451048"/>
    </source>
</evidence>
<evidence type="ECO:0000313" key="5">
    <source>
        <dbReference type="EMBL" id="QBQ15553.1"/>
    </source>
</evidence>
<dbReference type="EMBL" id="WTTO01000033">
    <property type="protein sequence ID" value="NAR74074.1"/>
    <property type="molecule type" value="Genomic_DNA"/>
</dbReference>
<dbReference type="PANTHER" id="PTHR46268">
    <property type="entry name" value="STRESS RESPONSE PROTEIN NHAX"/>
    <property type="match status" value="1"/>
</dbReference>
<dbReference type="OrthoDB" id="9792500at2"/>
<comment type="similarity">
    <text evidence="1 2">Belongs to the universal stress protein A family.</text>
</comment>
<dbReference type="Proteomes" id="UP000294395">
    <property type="component" value="Chromosome"/>
</dbReference>
<dbReference type="EMBL" id="CP038009">
    <property type="protein sequence ID" value="QBQ15553.1"/>
    <property type="molecule type" value="Genomic_DNA"/>
</dbReference>
<evidence type="ECO:0000259" key="3">
    <source>
        <dbReference type="Pfam" id="PF00582"/>
    </source>
</evidence>
<dbReference type="InterPro" id="IPR006016">
    <property type="entry name" value="UspA"/>
</dbReference>
<dbReference type="InterPro" id="IPR014729">
    <property type="entry name" value="Rossmann-like_a/b/a_fold"/>
</dbReference>
<dbReference type="InterPro" id="IPR006015">
    <property type="entry name" value="Universal_stress_UspA"/>
</dbReference>
<dbReference type="PRINTS" id="PR01438">
    <property type="entry name" value="UNVRSLSTRESS"/>
</dbReference>
<reference evidence="5 6" key="1">
    <citation type="submission" date="2019-03" db="EMBL/GenBank/DDBJ databases">
        <title>Complete genome sequence of two outbreak-associated Acinetobacter haemolyticus strains.</title>
        <authorList>
            <person name="Bai L."/>
            <person name="Zhang S.-C."/>
            <person name="Deng Y."/>
            <person name="Song C.-C."/>
            <person name="Kang G.-B."/>
            <person name="Dong Y."/>
            <person name="Wang Y."/>
            <person name="Gao F."/>
            <person name="Huang H."/>
        </authorList>
    </citation>
    <scope>NUCLEOTIDE SEQUENCE [LARGE SCALE GENOMIC DNA]</scope>
    <source>
        <strain evidence="5 6">TJR01</strain>
    </source>
</reference>
<organism evidence="4 7">
    <name type="scientific">Acinetobacter haemolyticus</name>
    <dbReference type="NCBI Taxonomy" id="29430"/>
    <lineage>
        <taxon>Bacteria</taxon>
        <taxon>Pseudomonadati</taxon>
        <taxon>Pseudomonadota</taxon>
        <taxon>Gammaproteobacteria</taxon>
        <taxon>Moraxellales</taxon>
        <taxon>Moraxellaceae</taxon>
        <taxon>Acinetobacter</taxon>
    </lineage>
</organism>